<evidence type="ECO:0000313" key="2">
    <source>
        <dbReference type="Proteomes" id="UP001595947"/>
    </source>
</evidence>
<dbReference type="EMBL" id="JBHSIV010000038">
    <property type="protein sequence ID" value="MFC5065511.1"/>
    <property type="molecule type" value="Genomic_DNA"/>
</dbReference>
<comment type="caution">
    <text evidence="1">The sequence shown here is derived from an EMBL/GenBank/DDBJ whole genome shotgun (WGS) entry which is preliminary data.</text>
</comment>
<dbReference type="RefSeq" id="WP_378038840.1">
    <property type="nucleotide sequence ID" value="NZ_JBHSIV010000038.1"/>
</dbReference>
<sequence>MRRGSWAEDMAALRREADDDVIRVRRLEQLGVPQRTSYRRCQQDGPWLWLLPGIIKLTSGPPTWRQLVVAALLHAGDDALISGLAGLRLHRLRRVEEPPSIHVLVPWTHQVRSHGFAVIERTMRMPPRVERDGLPVAHLVRCLTDAVRRMKDHDRISALMTDPVQRELLVVEQIHDELEAGCRRGTAAPRAVLGAVRLGVRSPAEFGAFEFWNSHDFPEALWNVPLLAPGDRSLIAIPDALVKGVGFAWEQDSVQEHFATRSQVLATRRRRQRLFEHNVYVLSSRPNDLRDDPDGVRREIVKGLEIAAGMPEPTVLYGEPGRRSS</sequence>
<evidence type="ECO:0000313" key="1">
    <source>
        <dbReference type="EMBL" id="MFC5065511.1"/>
    </source>
</evidence>
<organism evidence="1 2">
    <name type="scientific">Actinomycetospora atypica</name>
    <dbReference type="NCBI Taxonomy" id="1290095"/>
    <lineage>
        <taxon>Bacteria</taxon>
        <taxon>Bacillati</taxon>
        <taxon>Actinomycetota</taxon>
        <taxon>Actinomycetes</taxon>
        <taxon>Pseudonocardiales</taxon>
        <taxon>Pseudonocardiaceae</taxon>
        <taxon>Actinomycetospora</taxon>
    </lineage>
</organism>
<proteinExistence type="predicted"/>
<dbReference type="Proteomes" id="UP001595947">
    <property type="component" value="Unassembled WGS sequence"/>
</dbReference>
<accession>A0ABV9YUH7</accession>
<reference evidence="2" key="1">
    <citation type="journal article" date="2019" name="Int. J. Syst. Evol. Microbiol.">
        <title>The Global Catalogue of Microorganisms (GCM) 10K type strain sequencing project: providing services to taxonomists for standard genome sequencing and annotation.</title>
        <authorList>
            <consortium name="The Broad Institute Genomics Platform"/>
            <consortium name="The Broad Institute Genome Sequencing Center for Infectious Disease"/>
            <person name="Wu L."/>
            <person name="Ma J."/>
        </authorList>
    </citation>
    <scope>NUCLEOTIDE SEQUENCE [LARGE SCALE GENOMIC DNA]</scope>
    <source>
        <strain evidence="2">CGMCC 4.7093</strain>
    </source>
</reference>
<keyword evidence="2" id="KW-1185">Reference proteome</keyword>
<gene>
    <name evidence="1" type="ORF">ACFPBZ_25060</name>
</gene>
<name>A0ABV9YUH7_9PSEU</name>
<protein>
    <submittedName>
        <fullName evidence="1">Uncharacterized protein</fullName>
    </submittedName>
</protein>